<dbReference type="Pfam" id="PF01894">
    <property type="entry name" value="YjbQ"/>
    <property type="match status" value="1"/>
</dbReference>
<proteinExistence type="inferred from homology"/>
<gene>
    <name evidence="2" type="ORF">S01H1_21991</name>
</gene>
<protein>
    <recommendedName>
        <fullName evidence="3">Secondary thiamine-phosphate synthase enzyme</fullName>
    </recommendedName>
</protein>
<dbReference type="InterPro" id="IPR001602">
    <property type="entry name" value="UPF0047_YjbQ-like"/>
</dbReference>
<comment type="caution">
    <text evidence="2">The sequence shown here is derived from an EMBL/GenBank/DDBJ whole genome shotgun (WGS) entry which is preliminary data.</text>
</comment>
<dbReference type="AlphaFoldDB" id="X0TZS0"/>
<dbReference type="PANTHER" id="PTHR30615">
    <property type="entry name" value="UNCHARACTERIZED PROTEIN YJBQ-RELATED"/>
    <property type="match status" value="1"/>
</dbReference>
<organism evidence="2">
    <name type="scientific">marine sediment metagenome</name>
    <dbReference type="NCBI Taxonomy" id="412755"/>
    <lineage>
        <taxon>unclassified sequences</taxon>
        <taxon>metagenomes</taxon>
        <taxon>ecological metagenomes</taxon>
    </lineage>
</organism>
<accession>X0TZS0</accession>
<reference evidence="2" key="1">
    <citation type="journal article" date="2014" name="Front. Microbiol.">
        <title>High frequency of phylogenetically diverse reductive dehalogenase-homologous genes in deep subseafloor sedimentary metagenomes.</title>
        <authorList>
            <person name="Kawai M."/>
            <person name="Futagami T."/>
            <person name="Toyoda A."/>
            <person name="Takaki Y."/>
            <person name="Nishi S."/>
            <person name="Hori S."/>
            <person name="Arai W."/>
            <person name="Tsubouchi T."/>
            <person name="Morono Y."/>
            <person name="Uchiyama I."/>
            <person name="Ito T."/>
            <person name="Fujiyama A."/>
            <person name="Inagaki F."/>
            <person name="Takami H."/>
        </authorList>
    </citation>
    <scope>NUCLEOTIDE SEQUENCE</scope>
    <source>
        <strain evidence="2">Expedition CK06-06</strain>
    </source>
</reference>
<comment type="similarity">
    <text evidence="1">Belongs to the UPF0047 family.</text>
</comment>
<evidence type="ECO:0000256" key="1">
    <source>
        <dbReference type="ARBA" id="ARBA00005534"/>
    </source>
</evidence>
<dbReference type="Gene3D" id="2.60.120.460">
    <property type="entry name" value="YjbQ-like"/>
    <property type="match status" value="1"/>
</dbReference>
<evidence type="ECO:0008006" key="3">
    <source>
        <dbReference type="Google" id="ProtNLM"/>
    </source>
</evidence>
<evidence type="ECO:0000313" key="2">
    <source>
        <dbReference type="EMBL" id="GAF98769.1"/>
    </source>
</evidence>
<feature type="non-terminal residue" evidence="2">
    <location>
        <position position="1"/>
    </location>
</feature>
<dbReference type="InterPro" id="IPR035917">
    <property type="entry name" value="YjbQ-like_sf"/>
</dbReference>
<dbReference type="SUPFAM" id="SSF111038">
    <property type="entry name" value="YjbQ-like"/>
    <property type="match status" value="1"/>
</dbReference>
<dbReference type="PIRSF" id="PIRSF004681">
    <property type="entry name" value="UCP004681"/>
    <property type="match status" value="1"/>
</dbReference>
<sequence>QTHEGDIIDITSEISQIVSKSGIKEGIVSIFNAGSTGAIITLEYEPGLVKDIPNFLEKIIPKNRNYYHEQTWHDGNGHSHLKATLLGPSLTVPIINSNVIHGTWQQIAFIELDVKPRKRKLFITVIGD</sequence>
<name>X0TZS0_9ZZZZ</name>
<dbReference type="PANTHER" id="PTHR30615:SF8">
    <property type="entry name" value="UPF0047 PROTEIN C4A8.02C"/>
    <property type="match status" value="1"/>
</dbReference>
<dbReference type="NCBIfam" id="TIGR00149">
    <property type="entry name" value="TIGR00149_YjbQ"/>
    <property type="match status" value="1"/>
</dbReference>
<dbReference type="EMBL" id="BARS01012309">
    <property type="protein sequence ID" value="GAF98769.1"/>
    <property type="molecule type" value="Genomic_DNA"/>
</dbReference>